<keyword evidence="3" id="KW-0548">Nucleotidyltransferase</keyword>
<sequence>MNEQIAKIFNAMAFILEGLNVPFKPRAYAKAAEAILALDKNVEEIFKTEGLVGLKQISSIGQNLAEHIEEIIKTGRLKEYEILKKKLPVDIEELSSIEGLGPKKVKILYDKLKIKNRAGLTKAISGHKIAKLEHFGAQSEANIQRGLKFLKTNTSRVPLGYILPLAREIEQKLSQVSGVKKVVIAGSIRRWQETIGDIDILAISDQPKKIMATFVNLPEVQSVLNYGSTRSSVRLKINMDADLRVVEPKSFGAALQYFTGDKNHNVIIREIAIKKGLKLNEYGLWRGAKNIACQTEEEIYTSLGLNYIEPELRTDSGEIEAAQKHQLPKLIPYGSLKCDLQTQTNWTDGEYSIEAMSRAAQKAGLKYIAITDHTKTLGIAHGLDEKQLLKQCQEIDALNAKFIKEKINFKILKSAEININKDGSLDIADAALKKLDIVSVAVHSAFRLSKEEQTKRIIRAIEHPLVNILFHPTGRLINRREPYELDMKAVIKSAAANRVALELDCFPDRMDLKDTYVREAIAQGVKIAIDTDAHHPDHFKFLELGIGTARRGWATKKDVINTWPIEKLLSWAKK</sequence>
<evidence type="ECO:0000256" key="4">
    <source>
        <dbReference type="ARBA" id="ARBA00022763"/>
    </source>
</evidence>
<dbReference type="Gene3D" id="3.30.210.10">
    <property type="entry name" value="DNA polymerase, thumb domain"/>
    <property type="match status" value="1"/>
</dbReference>
<dbReference type="InterPro" id="IPR047967">
    <property type="entry name" value="PolX_PHP"/>
</dbReference>
<accession>A0A0G0YHV6</accession>
<comment type="caution">
    <text evidence="10">The sequence shown here is derived from an EMBL/GenBank/DDBJ whole genome shotgun (WGS) entry which is preliminary data.</text>
</comment>
<dbReference type="Gene3D" id="3.20.20.140">
    <property type="entry name" value="Metal-dependent hydrolases"/>
    <property type="match status" value="1"/>
</dbReference>
<keyword evidence="4" id="KW-0227">DNA damage</keyword>
<dbReference type="InterPro" id="IPR003141">
    <property type="entry name" value="Pol/His_phosphatase_N"/>
</dbReference>
<dbReference type="InterPro" id="IPR037160">
    <property type="entry name" value="DNA_Pol_thumb_sf"/>
</dbReference>
<dbReference type="PANTHER" id="PTHR36928:SF1">
    <property type="entry name" value="PHOSPHATASE YCDX-RELATED"/>
    <property type="match status" value="1"/>
</dbReference>
<feature type="domain" description="DNA-directed DNA polymerase X" evidence="9">
    <location>
        <begin position="1"/>
        <end position="314"/>
    </location>
</feature>
<dbReference type="SMART" id="SM00481">
    <property type="entry name" value="POLIIIAc"/>
    <property type="match status" value="1"/>
</dbReference>
<dbReference type="InterPro" id="IPR010996">
    <property type="entry name" value="HHH_MUS81"/>
</dbReference>
<dbReference type="PANTHER" id="PTHR36928">
    <property type="entry name" value="PHOSPHATASE YCDX-RELATED"/>
    <property type="match status" value="1"/>
</dbReference>
<dbReference type="CDD" id="cd00141">
    <property type="entry name" value="NT_POLXc"/>
    <property type="match status" value="1"/>
</dbReference>
<organism evidence="10 11">
    <name type="scientific">Candidatus Magasanikbacteria bacterium GW2011_GWC2_41_17</name>
    <dbReference type="NCBI Taxonomy" id="1619048"/>
    <lineage>
        <taxon>Bacteria</taxon>
        <taxon>Candidatus Magasanikiibacteriota</taxon>
    </lineage>
</organism>
<dbReference type="SUPFAM" id="SSF81301">
    <property type="entry name" value="Nucleotidyltransferase"/>
    <property type="match status" value="1"/>
</dbReference>
<keyword evidence="5" id="KW-0239">DNA-directed DNA polymerase</keyword>
<dbReference type="NCBIfam" id="NF006375">
    <property type="entry name" value="PRK08609.1"/>
    <property type="match status" value="1"/>
</dbReference>
<dbReference type="PRINTS" id="PR00870">
    <property type="entry name" value="DNAPOLXBETA"/>
</dbReference>
<dbReference type="GO" id="GO:0003677">
    <property type="term" value="F:DNA binding"/>
    <property type="evidence" value="ECO:0007669"/>
    <property type="project" value="InterPro"/>
</dbReference>
<evidence type="ECO:0000256" key="5">
    <source>
        <dbReference type="ARBA" id="ARBA00022932"/>
    </source>
</evidence>
<dbReference type="Gene3D" id="1.10.150.110">
    <property type="entry name" value="DNA polymerase beta, N-terminal domain-like"/>
    <property type="match status" value="1"/>
</dbReference>
<dbReference type="CDD" id="cd07436">
    <property type="entry name" value="PHP_PolX"/>
    <property type="match status" value="1"/>
</dbReference>
<dbReference type="SUPFAM" id="SSF89550">
    <property type="entry name" value="PHP domain-like"/>
    <property type="match status" value="1"/>
</dbReference>
<evidence type="ECO:0000313" key="10">
    <source>
        <dbReference type="EMBL" id="KKR99932.1"/>
    </source>
</evidence>
<name>A0A0G0YHV6_9BACT</name>
<dbReference type="InterPro" id="IPR002054">
    <property type="entry name" value="DNA-dir_DNA_pol_X"/>
</dbReference>
<dbReference type="InterPro" id="IPR043519">
    <property type="entry name" value="NT_sf"/>
</dbReference>
<feature type="domain" description="Polymerase/histidinol phosphatase N-terminal" evidence="8">
    <location>
        <begin position="338"/>
        <end position="421"/>
    </location>
</feature>
<dbReference type="InterPro" id="IPR050243">
    <property type="entry name" value="PHP_phosphatase"/>
</dbReference>
<dbReference type="EMBL" id="LCAV01000002">
    <property type="protein sequence ID" value="KKR99932.1"/>
    <property type="molecule type" value="Genomic_DNA"/>
</dbReference>
<evidence type="ECO:0000259" key="8">
    <source>
        <dbReference type="SMART" id="SM00481"/>
    </source>
</evidence>
<dbReference type="GO" id="GO:0005829">
    <property type="term" value="C:cytosol"/>
    <property type="evidence" value="ECO:0007669"/>
    <property type="project" value="TreeGrafter"/>
</dbReference>
<proteinExistence type="predicted"/>
<dbReference type="Proteomes" id="UP000034108">
    <property type="component" value="Unassembled WGS sequence"/>
</dbReference>
<dbReference type="GO" id="GO:0003887">
    <property type="term" value="F:DNA-directed DNA polymerase activity"/>
    <property type="evidence" value="ECO:0007669"/>
    <property type="project" value="UniProtKB-KW"/>
</dbReference>
<dbReference type="InterPro" id="IPR002008">
    <property type="entry name" value="DNA_pol_X_beta-like"/>
</dbReference>
<evidence type="ECO:0000256" key="6">
    <source>
        <dbReference type="ARBA" id="ARBA00023204"/>
    </source>
</evidence>
<dbReference type="Pfam" id="PF14716">
    <property type="entry name" value="HHH_8"/>
    <property type="match status" value="1"/>
</dbReference>
<dbReference type="GO" id="GO:0008270">
    <property type="term" value="F:zinc ion binding"/>
    <property type="evidence" value="ECO:0007669"/>
    <property type="project" value="TreeGrafter"/>
</dbReference>
<dbReference type="SUPFAM" id="SSF47802">
    <property type="entry name" value="DNA polymerase beta, N-terminal domain-like"/>
    <property type="match status" value="1"/>
</dbReference>
<dbReference type="STRING" id="1619048.UU49_C0002G0046"/>
<evidence type="ECO:0000313" key="11">
    <source>
        <dbReference type="Proteomes" id="UP000034108"/>
    </source>
</evidence>
<keyword evidence="2" id="KW-0808">Transferase</keyword>
<dbReference type="InterPro" id="IPR016195">
    <property type="entry name" value="Pol/histidinol_Pase-like"/>
</dbReference>
<comment type="catalytic activity">
    <reaction evidence="7">
        <text>DNA(n) + a 2'-deoxyribonucleoside 5'-triphosphate = DNA(n+1) + diphosphate</text>
        <dbReference type="Rhea" id="RHEA:22508"/>
        <dbReference type="Rhea" id="RHEA-COMP:17339"/>
        <dbReference type="Rhea" id="RHEA-COMP:17340"/>
        <dbReference type="ChEBI" id="CHEBI:33019"/>
        <dbReference type="ChEBI" id="CHEBI:61560"/>
        <dbReference type="ChEBI" id="CHEBI:173112"/>
        <dbReference type="EC" id="2.7.7.7"/>
    </reaction>
</comment>
<reference evidence="10 11" key="1">
    <citation type="journal article" date="2015" name="Nature">
        <title>rRNA introns, odd ribosomes, and small enigmatic genomes across a large radiation of phyla.</title>
        <authorList>
            <person name="Brown C.T."/>
            <person name="Hug L.A."/>
            <person name="Thomas B.C."/>
            <person name="Sharon I."/>
            <person name="Castelle C.J."/>
            <person name="Singh A."/>
            <person name="Wilkins M.J."/>
            <person name="Williams K.H."/>
            <person name="Banfield J.F."/>
        </authorList>
    </citation>
    <scope>NUCLEOTIDE SEQUENCE [LARGE SCALE GENOMIC DNA]</scope>
</reference>
<dbReference type="Gene3D" id="1.10.150.20">
    <property type="entry name" value="5' to 3' exonuclease, C-terminal subdomain"/>
    <property type="match status" value="1"/>
</dbReference>
<dbReference type="AlphaFoldDB" id="A0A0G0YHV6"/>
<dbReference type="SMART" id="SM00483">
    <property type="entry name" value="POLXc"/>
    <property type="match status" value="1"/>
</dbReference>
<evidence type="ECO:0000256" key="1">
    <source>
        <dbReference type="ARBA" id="ARBA00012417"/>
    </source>
</evidence>
<evidence type="ECO:0000256" key="3">
    <source>
        <dbReference type="ARBA" id="ARBA00022695"/>
    </source>
</evidence>
<evidence type="ECO:0000256" key="2">
    <source>
        <dbReference type="ARBA" id="ARBA00022679"/>
    </source>
</evidence>
<dbReference type="InterPro" id="IPR027421">
    <property type="entry name" value="DNA_pol_lamdba_lyase_dom_sf"/>
</dbReference>
<dbReference type="Pfam" id="PF14791">
    <property type="entry name" value="DNA_pol_B_thumb"/>
    <property type="match status" value="1"/>
</dbReference>
<dbReference type="Pfam" id="PF02811">
    <property type="entry name" value="PHP"/>
    <property type="match status" value="1"/>
</dbReference>
<keyword evidence="6" id="KW-0234">DNA repair</keyword>
<protein>
    <recommendedName>
        <fullName evidence="1">DNA-directed DNA polymerase</fullName>
        <ecNumber evidence="1">2.7.7.7</ecNumber>
    </recommendedName>
</protein>
<gene>
    <name evidence="10" type="ORF">UU49_C0002G0046</name>
</gene>
<evidence type="ECO:0000259" key="9">
    <source>
        <dbReference type="SMART" id="SM00483"/>
    </source>
</evidence>
<dbReference type="PIRSF" id="PIRSF005047">
    <property type="entry name" value="UCP005047_YshC"/>
    <property type="match status" value="1"/>
</dbReference>
<dbReference type="Gene3D" id="3.30.460.10">
    <property type="entry name" value="Beta Polymerase, domain 2"/>
    <property type="match status" value="1"/>
</dbReference>
<dbReference type="InterPro" id="IPR022311">
    <property type="entry name" value="PolX-like"/>
</dbReference>
<dbReference type="InterPro" id="IPR029398">
    <property type="entry name" value="PolB_thumb"/>
</dbReference>
<dbReference type="GO" id="GO:0042578">
    <property type="term" value="F:phosphoric ester hydrolase activity"/>
    <property type="evidence" value="ECO:0007669"/>
    <property type="project" value="TreeGrafter"/>
</dbReference>
<evidence type="ECO:0000256" key="7">
    <source>
        <dbReference type="ARBA" id="ARBA00049244"/>
    </source>
</evidence>
<dbReference type="EC" id="2.7.7.7" evidence="1"/>
<dbReference type="GO" id="GO:0006281">
    <property type="term" value="P:DNA repair"/>
    <property type="evidence" value="ECO:0007669"/>
    <property type="project" value="UniProtKB-KW"/>
</dbReference>
<dbReference type="InterPro" id="IPR004013">
    <property type="entry name" value="PHP_dom"/>
</dbReference>